<keyword evidence="1" id="KW-0472">Membrane</keyword>
<dbReference type="Gene3D" id="3.40.50.300">
    <property type="entry name" value="P-loop containing nucleotide triphosphate hydrolases"/>
    <property type="match status" value="1"/>
</dbReference>
<dbReference type="EMBL" id="JH795856">
    <property type="protein sequence ID" value="EJU05219.1"/>
    <property type="molecule type" value="Genomic_DNA"/>
</dbReference>
<keyword evidence="3" id="KW-1185">Reference proteome</keyword>
<dbReference type="InterPro" id="IPR040632">
    <property type="entry name" value="Sulfotransfer_4"/>
</dbReference>
<dbReference type="AlphaFoldDB" id="M5G920"/>
<dbReference type="Proteomes" id="UP000030653">
    <property type="component" value="Unassembled WGS sequence"/>
</dbReference>
<keyword evidence="1" id="KW-1133">Transmembrane helix</keyword>
<reference evidence="2 3" key="1">
    <citation type="journal article" date="2012" name="Science">
        <title>The Paleozoic origin of enzymatic lignin decomposition reconstructed from 31 fungal genomes.</title>
        <authorList>
            <person name="Floudas D."/>
            <person name="Binder M."/>
            <person name="Riley R."/>
            <person name="Barry K."/>
            <person name="Blanchette R.A."/>
            <person name="Henrissat B."/>
            <person name="Martinez A.T."/>
            <person name="Otillar R."/>
            <person name="Spatafora J.W."/>
            <person name="Yadav J.S."/>
            <person name="Aerts A."/>
            <person name="Benoit I."/>
            <person name="Boyd A."/>
            <person name="Carlson A."/>
            <person name="Copeland A."/>
            <person name="Coutinho P.M."/>
            <person name="de Vries R.P."/>
            <person name="Ferreira P."/>
            <person name="Findley K."/>
            <person name="Foster B."/>
            <person name="Gaskell J."/>
            <person name="Glotzer D."/>
            <person name="Gorecki P."/>
            <person name="Heitman J."/>
            <person name="Hesse C."/>
            <person name="Hori C."/>
            <person name="Igarashi K."/>
            <person name="Jurgens J.A."/>
            <person name="Kallen N."/>
            <person name="Kersten P."/>
            <person name="Kohler A."/>
            <person name="Kuees U."/>
            <person name="Kumar T.K.A."/>
            <person name="Kuo A."/>
            <person name="LaButti K."/>
            <person name="Larrondo L.F."/>
            <person name="Lindquist E."/>
            <person name="Ling A."/>
            <person name="Lombard V."/>
            <person name="Lucas S."/>
            <person name="Lundell T."/>
            <person name="Martin R."/>
            <person name="McLaughlin D.J."/>
            <person name="Morgenstern I."/>
            <person name="Morin E."/>
            <person name="Murat C."/>
            <person name="Nagy L.G."/>
            <person name="Nolan M."/>
            <person name="Ohm R.A."/>
            <person name="Patyshakuliyeva A."/>
            <person name="Rokas A."/>
            <person name="Ruiz-Duenas F.J."/>
            <person name="Sabat G."/>
            <person name="Salamov A."/>
            <person name="Samejima M."/>
            <person name="Schmutz J."/>
            <person name="Slot J.C."/>
            <person name="St John F."/>
            <person name="Stenlid J."/>
            <person name="Sun H."/>
            <person name="Sun S."/>
            <person name="Syed K."/>
            <person name="Tsang A."/>
            <person name="Wiebenga A."/>
            <person name="Young D."/>
            <person name="Pisabarro A."/>
            <person name="Eastwood D.C."/>
            <person name="Martin F."/>
            <person name="Cullen D."/>
            <person name="Grigoriev I.V."/>
            <person name="Hibbett D.S."/>
        </authorList>
    </citation>
    <scope>NUCLEOTIDE SEQUENCE [LARGE SCALE GENOMIC DNA]</scope>
    <source>
        <strain evidence="2 3">DJM-731 SS1</strain>
    </source>
</reference>
<dbReference type="GeneID" id="63691124"/>
<dbReference type="PANTHER" id="PTHR36978:SF3">
    <property type="entry name" value="P-LOOP CONTAINING NUCLEOSIDE TRIPHOSPHATE HYDROLASE PROTEIN"/>
    <property type="match status" value="1"/>
</dbReference>
<protein>
    <recommendedName>
        <fullName evidence="4">P-loop containing nucleoside triphosphate hydrolase protein</fullName>
    </recommendedName>
</protein>
<feature type="transmembrane region" description="Helical" evidence="1">
    <location>
        <begin position="223"/>
        <end position="242"/>
    </location>
</feature>
<proteinExistence type="predicted"/>
<dbReference type="HOGENOM" id="CLU_061199_2_1_1"/>
<gene>
    <name evidence="2" type="ORF">DACRYDRAFT_74378</name>
</gene>
<dbReference type="SUPFAM" id="SSF52540">
    <property type="entry name" value="P-loop containing nucleoside triphosphate hydrolases"/>
    <property type="match status" value="1"/>
</dbReference>
<dbReference type="OMA" id="HFMTFIS"/>
<evidence type="ECO:0008006" key="4">
    <source>
        <dbReference type="Google" id="ProtNLM"/>
    </source>
</evidence>
<dbReference type="Pfam" id="PF17784">
    <property type="entry name" value="Sulfotransfer_4"/>
    <property type="match status" value="1"/>
</dbReference>
<evidence type="ECO:0000313" key="2">
    <source>
        <dbReference type="EMBL" id="EJU05219.1"/>
    </source>
</evidence>
<organism evidence="2 3">
    <name type="scientific">Dacryopinax primogenitus (strain DJM 731)</name>
    <name type="common">Brown rot fungus</name>
    <dbReference type="NCBI Taxonomy" id="1858805"/>
    <lineage>
        <taxon>Eukaryota</taxon>
        <taxon>Fungi</taxon>
        <taxon>Dikarya</taxon>
        <taxon>Basidiomycota</taxon>
        <taxon>Agaricomycotina</taxon>
        <taxon>Dacrymycetes</taxon>
        <taxon>Dacrymycetales</taxon>
        <taxon>Dacrymycetaceae</taxon>
        <taxon>Dacryopinax</taxon>
    </lineage>
</organism>
<dbReference type="PANTHER" id="PTHR36978">
    <property type="entry name" value="P-LOOP CONTAINING NUCLEOTIDE TRIPHOSPHATE HYDROLASE"/>
    <property type="match status" value="1"/>
</dbReference>
<dbReference type="InterPro" id="IPR027417">
    <property type="entry name" value="P-loop_NTPase"/>
</dbReference>
<dbReference type="OrthoDB" id="3348095at2759"/>
<dbReference type="RefSeq" id="XP_040632113.1">
    <property type="nucleotide sequence ID" value="XM_040776062.1"/>
</dbReference>
<accession>M5G920</accession>
<keyword evidence="1" id="KW-0812">Transmembrane</keyword>
<evidence type="ECO:0000256" key="1">
    <source>
        <dbReference type="SAM" id="Phobius"/>
    </source>
</evidence>
<evidence type="ECO:0000313" key="3">
    <source>
        <dbReference type="Proteomes" id="UP000030653"/>
    </source>
</evidence>
<sequence length="260" mass="28818">MVAGDKPDESVTELQIIGAGMPRTGTALLHAALMILGFGPCHHGSTLPTCPERSIMYLHTVGSKSTDFRSLMSGFRATVDSPGCDFVPELMAAFPNAKVVLSLRDSPNAWWKSFSETVYETSFPSYQLLVYPIPFMRYQFRVVTALLNKKWLPRYGVKAGPEVYVRHNEFIRKIVPPERLLEFNVKEGWEPLCKFLGVPVPDVPFPHTNDSATVKANIRMAKLMGLACWIGILTVAGGAYYWGVNEGGWKAVAGFIGKFL</sequence>
<name>M5G920_DACPD</name>
<dbReference type="STRING" id="1858805.M5G920"/>